<reference evidence="1 2" key="1">
    <citation type="submission" date="2020-07" db="EMBL/GenBank/DDBJ databases">
        <title>Sequencing the genomes of 1000 actinobacteria strains.</title>
        <authorList>
            <person name="Klenk H.-P."/>
        </authorList>
    </citation>
    <scope>NUCLEOTIDE SEQUENCE [LARGE SCALE GENOMIC DNA]</scope>
    <source>
        <strain evidence="1 2">DSM 45975</strain>
    </source>
</reference>
<dbReference type="RefSeq" id="WP_182547019.1">
    <property type="nucleotide sequence ID" value="NZ_JACGWZ010000011.1"/>
</dbReference>
<organism evidence="1 2">
    <name type="scientific">Halosaccharopolyspora lacisalsi</name>
    <dbReference type="NCBI Taxonomy" id="1000566"/>
    <lineage>
        <taxon>Bacteria</taxon>
        <taxon>Bacillati</taxon>
        <taxon>Actinomycetota</taxon>
        <taxon>Actinomycetes</taxon>
        <taxon>Pseudonocardiales</taxon>
        <taxon>Pseudonocardiaceae</taxon>
        <taxon>Halosaccharopolyspora</taxon>
    </lineage>
</organism>
<proteinExistence type="predicted"/>
<protein>
    <submittedName>
        <fullName evidence="1">Uncharacterized protein</fullName>
    </submittedName>
</protein>
<comment type="caution">
    <text evidence="1">The sequence shown here is derived from an EMBL/GenBank/DDBJ whole genome shotgun (WGS) entry which is preliminary data.</text>
</comment>
<gene>
    <name evidence="1" type="ORF">FHX42_005273</name>
</gene>
<evidence type="ECO:0000313" key="1">
    <source>
        <dbReference type="EMBL" id="MBA8827866.1"/>
    </source>
</evidence>
<dbReference type="AlphaFoldDB" id="A0A839E5G4"/>
<dbReference type="EMBL" id="JACGWZ010000011">
    <property type="protein sequence ID" value="MBA8827866.1"/>
    <property type="molecule type" value="Genomic_DNA"/>
</dbReference>
<dbReference type="Proteomes" id="UP000569329">
    <property type="component" value="Unassembled WGS sequence"/>
</dbReference>
<name>A0A839E5G4_9PSEU</name>
<sequence>MLERVDVADLNMRYQVAVHTRDRLHTEGSTALANRYKGRIEDLISEFEHRGIQPPALSDD</sequence>
<evidence type="ECO:0000313" key="2">
    <source>
        <dbReference type="Proteomes" id="UP000569329"/>
    </source>
</evidence>
<keyword evidence="2" id="KW-1185">Reference proteome</keyword>
<accession>A0A839E5G4</accession>